<gene>
    <name evidence="3" type="ordered locus">Caul_2599</name>
</gene>
<accession>B0SXE1</accession>
<keyword evidence="1" id="KW-0328">Glycosyltransferase</keyword>
<dbReference type="Gene3D" id="3.40.50.2000">
    <property type="entry name" value="Glycogen Phosphorylase B"/>
    <property type="match status" value="2"/>
</dbReference>
<name>B0SXE1_CAUSK</name>
<dbReference type="CAZy" id="GT9">
    <property type="family name" value="Glycosyltransferase Family 9"/>
</dbReference>
<dbReference type="PANTHER" id="PTHR30160:SF1">
    <property type="entry name" value="LIPOPOLYSACCHARIDE 1,2-N-ACETYLGLUCOSAMINETRANSFERASE-RELATED"/>
    <property type="match status" value="1"/>
</dbReference>
<reference evidence="3" key="1">
    <citation type="submission" date="2008-01" db="EMBL/GenBank/DDBJ databases">
        <title>Complete sequence of chromosome of Caulobacter sp. K31.</title>
        <authorList>
            <consortium name="US DOE Joint Genome Institute"/>
            <person name="Copeland A."/>
            <person name="Lucas S."/>
            <person name="Lapidus A."/>
            <person name="Barry K."/>
            <person name="Glavina del Rio T."/>
            <person name="Dalin E."/>
            <person name="Tice H."/>
            <person name="Pitluck S."/>
            <person name="Bruce D."/>
            <person name="Goodwin L."/>
            <person name="Thompson L.S."/>
            <person name="Brettin T."/>
            <person name="Detter J.C."/>
            <person name="Han C."/>
            <person name="Schmutz J."/>
            <person name="Larimer F."/>
            <person name="Land M."/>
            <person name="Hauser L."/>
            <person name="Kyrpides N."/>
            <person name="Kim E."/>
            <person name="Stephens C."/>
            <person name="Richardson P."/>
        </authorList>
    </citation>
    <scope>NUCLEOTIDE SEQUENCE [LARGE SCALE GENOMIC DNA]</scope>
    <source>
        <strain evidence="3">K31</strain>
    </source>
</reference>
<evidence type="ECO:0000313" key="3">
    <source>
        <dbReference type="EMBL" id="ABZ71726.1"/>
    </source>
</evidence>
<dbReference type="SUPFAM" id="SSF53756">
    <property type="entry name" value="UDP-Glycosyltransferase/glycogen phosphorylase"/>
    <property type="match status" value="1"/>
</dbReference>
<dbReference type="AlphaFoldDB" id="B0SXE1"/>
<evidence type="ECO:0000256" key="2">
    <source>
        <dbReference type="ARBA" id="ARBA00022679"/>
    </source>
</evidence>
<organism evidence="3">
    <name type="scientific">Caulobacter sp. (strain K31)</name>
    <dbReference type="NCBI Taxonomy" id="366602"/>
    <lineage>
        <taxon>Bacteria</taxon>
        <taxon>Pseudomonadati</taxon>
        <taxon>Pseudomonadota</taxon>
        <taxon>Alphaproteobacteria</taxon>
        <taxon>Caulobacterales</taxon>
        <taxon>Caulobacteraceae</taxon>
        <taxon>Caulobacter</taxon>
    </lineage>
</organism>
<dbReference type="PANTHER" id="PTHR30160">
    <property type="entry name" value="TETRAACYLDISACCHARIDE 4'-KINASE-RELATED"/>
    <property type="match status" value="1"/>
</dbReference>
<dbReference type="STRING" id="366602.Caul_2599"/>
<dbReference type="InterPro" id="IPR051199">
    <property type="entry name" value="LPS_LOS_Heptosyltrfase"/>
</dbReference>
<dbReference type="InterPro" id="IPR002201">
    <property type="entry name" value="Glyco_trans_9"/>
</dbReference>
<dbReference type="HOGENOM" id="CLU_841158_0_0_5"/>
<protein>
    <submittedName>
        <fullName evidence="3">Glycosyl transferase family 9</fullName>
    </submittedName>
</protein>
<dbReference type="EMBL" id="CP000927">
    <property type="protein sequence ID" value="ABZ71726.1"/>
    <property type="molecule type" value="Genomic_DNA"/>
</dbReference>
<dbReference type="KEGG" id="cak:Caul_2599"/>
<keyword evidence="2 3" id="KW-0808">Transferase</keyword>
<evidence type="ECO:0000256" key="1">
    <source>
        <dbReference type="ARBA" id="ARBA00022676"/>
    </source>
</evidence>
<proteinExistence type="predicted"/>
<dbReference type="eggNOG" id="COG0859">
    <property type="taxonomic scope" value="Bacteria"/>
</dbReference>
<sequence>MVQTILIYSMGEVIGDGLIKLPFIAGLRESFPNARITWCAAKGDTVYAGPLKAVVAGYIDEILTQGPTGAAPLDVLPWVKPFGGRTFDLVIDTQENLRRGLVARRAVANGGRFVSAAREARTAAWPVAVVDRLARLLSLATGGVGAPRALALTHPDALDAARALLPTANHGDPVYVGLAPGAGGQDKRWPLERYLELARRIEASDRKAVFFFGPDEAADAEAARAAVPTALFPEKDRTDAYPAVKGPLLAIALAGRLTAAVANDAGPGHMLAAGGAPLLSLQKDHRKAVKFRPAAQRLEVLVAEDYGQDMAALPLDVVDAALQRLIAGVS</sequence>
<dbReference type="OrthoDB" id="7158927at2"/>
<dbReference type="GO" id="GO:0005829">
    <property type="term" value="C:cytosol"/>
    <property type="evidence" value="ECO:0007669"/>
    <property type="project" value="TreeGrafter"/>
</dbReference>
<dbReference type="GO" id="GO:0009244">
    <property type="term" value="P:lipopolysaccharide core region biosynthetic process"/>
    <property type="evidence" value="ECO:0007669"/>
    <property type="project" value="TreeGrafter"/>
</dbReference>
<dbReference type="Pfam" id="PF01075">
    <property type="entry name" value="Glyco_transf_9"/>
    <property type="match status" value="1"/>
</dbReference>
<dbReference type="GO" id="GO:0008713">
    <property type="term" value="F:ADP-heptose-lipopolysaccharide heptosyltransferase activity"/>
    <property type="evidence" value="ECO:0007669"/>
    <property type="project" value="TreeGrafter"/>
</dbReference>